<dbReference type="EMBL" id="CM056744">
    <property type="protein sequence ID" value="KAJ8666525.1"/>
    <property type="molecule type" value="Genomic_DNA"/>
</dbReference>
<name>A0ACC2NA44_9HYME</name>
<comment type="caution">
    <text evidence="1">The sequence shown here is derived from an EMBL/GenBank/DDBJ whole genome shotgun (WGS) entry which is preliminary data.</text>
</comment>
<protein>
    <submittedName>
        <fullName evidence="1">Uncharacterized protein</fullName>
    </submittedName>
</protein>
<gene>
    <name evidence="1" type="ORF">QAD02_008187</name>
</gene>
<proteinExistence type="predicted"/>
<dbReference type="Proteomes" id="UP001239111">
    <property type="component" value="Chromosome 4"/>
</dbReference>
<keyword evidence="2" id="KW-1185">Reference proteome</keyword>
<evidence type="ECO:0000313" key="1">
    <source>
        <dbReference type="EMBL" id="KAJ8666525.1"/>
    </source>
</evidence>
<evidence type="ECO:0000313" key="2">
    <source>
        <dbReference type="Proteomes" id="UP001239111"/>
    </source>
</evidence>
<accession>A0ACC2NA44</accession>
<reference evidence="1" key="1">
    <citation type="submission" date="2023-04" db="EMBL/GenBank/DDBJ databases">
        <title>A chromosome-level genome assembly of the parasitoid wasp Eretmocerus hayati.</title>
        <authorList>
            <person name="Zhong Y."/>
            <person name="Liu S."/>
            <person name="Liu Y."/>
        </authorList>
    </citation>
    <scope>NUCLEOTIDE SEQUENCE</scope>
    <source>
        <strain evidence="1">ZJU_SS_LIU_2023</strain>
    </source>
</reference>
<organism evidence="1 2">
    <name type="scientific">Eretmocerus hayati</name>
    <dbReference type="NCBI Taxonomy" id="131215"/>
    <lineage>
        <taxon>Eukaryota</taxon>
        <taxon>Metazoa</taxon>
        <taxon>Ecdysozoa</taxon>
        <taxon>Arthropoda</taxon>
        <taxon>Hexapoda</taxon>
        <taxon>Insecta</taxon>
        <taxon>Pterygota</taxon>
        <taxon>Neoptera</taxon>
        <taxon>Endopterygota</taxon>
        <taxon>Hymenoptera</taxon>
        <taxon>Apocrita</taxon>
        <taxon>Proctotrupomorpha</taxon>
        <taxon>Chalcidoidea</taxon>
        <taxon>Aphelinidae</taxon>
        <taxon>Aphelininae</taxon>
        <taxon>Eretmocerus</taxon>
    </lineage>
</organism>
<sequence length="272" mass="31923">MNNAVFDKTIQNKRNEIDVKIVNRCGGRYGANNLISKPNFHRLVIFSPNLIGLEFKRTRIISDKPIHVGMCVLDLAELQMYSFHYDYMEKQGSKTCNLLYTDTDSLIYEIDCEDIYTDLIKRDCRTVFDTYGYEIDNPFSIPRVNNRVISLMKDELNEMILHKFIRIGSKMYASLIYNEDGSPEGKRVARGVSRSVIKNRISSNDYYLFLFEDKSLICEQRLIRNRLHNVYTVKEHKVALRRGDDKRWTDSNQIDTLPWGHRNIPPHLTIQQ</sequence>